<accession>A0AAD8KWA1</accession>
<evidence type="ECO:0000313" key="1">
    <source>
        <dbReference type="EMBL" id="KAK1430198.1"/>
    </source>
</evidence>
<proteinExistence type="predicted"/>
<dbReference type="EMBL" id="JAUHHV010000003">
    <property type="protein sequence ID" value="KAK1430198.1"/>
    <property type="molecule type" value="Genomic_DNA"/>
</dbReference>
<dbReference type="AlphaFoldDB" id="A0AAD8KWA1"/>
<gene>
    <name evidence="1" type="ORF">QVD17_12766</name>
</gene>
<organism evidence="1 2">
    <name type="scientific">Tagetes erecta</name>
    <name type="common">African marigold</name>
    <dbReference type="NCBI Taxonomy" id="13708"/>
    <lineage>
        <taxon>Eukaryota</taxon>
        <taxon>Viridiplantae</taxon>
        <taxon>Streptophyta</taxon>
        <taxon>Embryophyta</taxon>
        <taxon>Tracheophyta</taxon>
        <taxon>Spermatophyta</taxon>
        <taxon>Magnoliopsida</taxon>
        <taxon>eudicotyledons</taxon>
        <taxon>Gunneridae</taxon>
        <taxon>Pentapetalae</taxon>
        <taxon>asterids</taxon>
        <taxon>campanulids</taxon>
        <taxon>Asterales</taxon>
        <taxon>Asteraceae</taxon>
        <taxon>Asteroideae</taxon>
        <taxon>Heliantheae alliance</taxon>
        <taxon>Tageteae</taxon>
        <taxon>Tagetes</taxon>
    </lineage>
</organism>
<protein>
    <submittedName>
        <fullName evidence="1">Uncharacterized protein</fullName>
    </submittedName>
</protein>
<comment type="caution">
    <text evidence="1">The sequence shown here is derived from an EMBL/GenBank/DDBJ whole genome shotgun (WGS) entry which is preliminary data.</text>
</comment>
<keyword evidence="2" id="KW-1185">Reference proteome</keyword>
<reference evidence="1" key="1">
    <citation type="journal article" date="2023" name="bioRxiv">
        <title>Improved chromosome-level genome assembly for marigold (Tagetes erecta).</title>
        <authorList>
            <person name="Jiang F."/>
            <person name="Yuan L."/>
            <person name="Wang S."/>
            <person name="Wang H."/>
            <person name="Xu D."/>
            <person name="Wang A."/>
            <person name="Fan W."/>
        </authorList>
    </citation>
    <scope>NUCLEOTIDE SEQUENCE</scope>
    <source>
        <strain evidence="1">WSJ</strain>
        <tissue evidence="1">Leaf</tissue>
    </source>
</reference>
<sequence>MFLLLNSINLSHGFCLPSKKIGKQARLRAGGDEGGGQNACHDDVRVKDRAYLGLKPIIAETRTKDMPFIVFFGFVQDRTDSILKLKPNEERNEKRGPDKFCVFWVRSSVFRTNKMLGFLRYEVVEATLLASCFDLGLLRL</sequence>
<name>A0AAD8KWA1_TARER</name>
<dbReference type="Proteomes" id="UP001229421">
    <property type="component" value="Unassembled WGS sequence"/>
</dbReference>
<evidence type="ECO:0000313" key="2">
    <source>
        <dbReference type="Proteomes" id="UP001229421"/>
    </source>
</evidence>